<accession>A0A2S2C5D0</accession>
<geneLocation type="plasmid" evidence="2">
    <name>prb98</name>
</geneLocation>
<gene>
    <name evidence="1" type="ORF">CBI38_30765</name>
</gene>
<protein>
    <submittedName>
        <fullName evidence="1">Uncharacterized protein</fullName>
    </submittedName>
</protein>
<organism evidence="1 2">
    <name type="scientific">Rhodococcus oxybenzonivorans</name>
    <dbReference type="NCBI Taxonomy" id="1990687"/>
    <lineage>
        <taxon>Bacteria</taxon>
        <taxon>Bacillati</taxon>
        <taxon>Actinomycetota</taxon>
        <taxon>Actinomycetes</taxon>
        <taxon>Mycobacteriales</taxon>
        <taxon>Nocardiaceae</taxon>
        <taxon>Rhodococcus</taxon>
    </lineage>
</organism>
<keyword evidence="1" id="KW-0614">Plasmid</keyword>
<evidence type="ECO:0000313" key="1">
    <source>
        <dbReference type="EMBL" id="AWK75988.1"/>
    </source>
</evidence>
<dbReference type="EMBL" id="CP021355">
    <property type="protein sequence ID" value="AWK75988.1"/>
    <property type="molecule type" value="Genomic_DNA"/>
</dbReference>
<reference evidence="1 2" key="1">
    <citation type="submission" date="2017-05" db="EMBL/GenBank/DDBJ databases">
        <title>Isolation of Rhodococcus sp. S2-17 biodegrading of BP-3.</title>
        <authorList>
            <person name="Lee Y."/>
            <person name="Kim K.H."/>
            <person name="Chun B.H."/>
            <person name="Jung H.S."/>
            <person name="Jeon C.O."/>
        </authorList>
    </citation>
    <scope>NUCLEOTIDE SEQUENCE [LARGE SCALE GENOMIC DNA]</scope>
    <source>
        <strain evidence="1 2">S2-17</strain>
        <plasmid evidence="2">prb98</plasmid>
    </source>
</reference>
<dbReference type="Proteomes" id="UP000245711">
    <property type="component" value="Plasmid pRB98"/>
</dbReference>
<evidence type="ECO:0000313" key="2">
    <source>
        <dbReference type="Proteomes" id="UP000245711"/>
    </source>
</evidence>
<proteinExistence type="predicted"/>
<dbReference type="OrthoDB" id="2089947at201174"/>
<keyword evidence="2" id="KW-1185">Reference proteome</keyword>
<dbReference type="KEGG" id="roz:CBI38_30765"/>
<sequence length="120" mass="13221">MIATPTASRLMDSTDQMMIWDWISSHLGTRQEWEGPLRFAEGIDVRVHARRVGESGDSLSAILELRPMASSAHFRPRTAVAPASHRGPSVEPVGRIVGRSLATGCKAASARSRARWVRSW</sequence>
<name>A0A2S2C5D0_9NOCA</name>
<dbReference type="AlphaFoldDB" id="A0A2S2C5D0"/>